<proteinExistence type="predicted"/>
<feature type="binding site" evidence="1">
    <location>
        <position position="241"/>
    </location>
    <ligand>
        <name>Zn(2+)</name>
        <dbReference type="ChEBI" id="CHEBI:29105"/>
        <note>catalytic</note>
    </ligand>
</feature>
<dbReference type="Gene3D" id="3.40.390.10">
    <property type="entry name" value="Collagenase (Catalytic Domain)"/>
    <property type="match status" value="1"/>
</dbReference>
<keyword evidence="2" id="KW-0812">Transmembrane</keyword>
<keyword evidence="1" id="KW-0479">Metal-binding</keyword>
<comment type="caution">
    <text evidence="5">The sequence shown here is derived from an EMBL/GenBank/DDBJ whole genome shotgun (WGS) entry which is preliminary data.</text>
</comment>
<dbReference type="InterPro" id="IPR001762">
    <property type="entry name" value="Disintegrin_dom"/>
</dbReference>
<dbReference type="SUPFAM" id="SSF55486">
    <property type="entry name" value="Metalloproteases ('zincins'), catalytic domain"/>
    <property type="match status" value="1"/>
</dbReference>
<evidence type="ECO:0000256" key="1">
    <source>
        <dbReference type="PROSITE-ProRule" id="PRU00276"/>
    </source>
</evidence>
<dbReference type="EMBL" id="CAJNOQ010001038">
    <property type="protein sequence ID" value="CAF0862507.1"/>
    <property type="molecule type" value="Genomic_DNA"/>
</dbReference>
<feature type="domain" description="Peptidase M12B" evidence="4">
    <location>
        <begin position="33"/>
        <end position="298"/>
    </location>
</feature>
<dbReference type="GO" id="GO:0005886">
    <property type="term" value="C:plasma membrane"/>
    <property type="evidence" value="ECO:0007669"/>
    <property type="project" value="TreeGrafter"/>
</dbReference>
<dbReference type="PANTHER" id="PTHR45702">
    <property type="entry name" value="ADAM10/ADAM17 METALLOPEPTIDASE FAMILY MEMBER"/>
    <property type="match status" value="1"/>
</dbReference>
<dbReference type="Gene3D" id="4.10.70.10">
    <property type="entry name" value="Disintegrin domain"/>
    <property type="match status" value="1"/>
</dbReference>
<evidence type="ECO:0000313" key="9">
    <source>
        <dbReference type="Proteomes" id="UP000663829"/>
    </source>
</evidence>
<keyword evidence="1" id="KW-0862">Zinc</keyword>
<accession>A0A813WJX2</accession>
<dbReference type="Proteomes" id="UP000681722">
    <property type="component" value="Unassembled WGS sequence"/>
</dbReference>
<reference evidence="5" key="1">
    <citation type="submission" date="2021-02" db="EMBL/GenBank/DDBJ databases">
        <authorList>
            <person name="Nowell W R."/>
        </authorList>
    </citation>
    <scope>NUCLEOTIDE SEQUENCE</scope>
</reference>
<evidence type="ECO:0000259" key="4">
    <source>
        <dbReference type="PROSITE" id="PS50215"/>
    </source>
</evidence>
<evidence type="ECO:0000313" key="5">
    <source>
        <dbReference type="EMBL" id="CAF0862507.1"/>
    </source>
</evidence>
<keyword evidence="2" id="KW-1133">Transmembrane helix</keyword>
<dbReference type="InterPro" id="IPR051489">
    <property type="entry name" value="ADAM_Metalloproteinase"/>
</dbReference>
<dbReference type="Proteomes" id="UP000682733">
    <property type="component" value="Unassembled WGS sequence"/>
</dbReference>
<gene>
    <name evidence="5" type="ORF">GPM918_LOCUS6664</name>
    <name evidence="6" type="ORF">OVA965_LOCUS18901</name>
    <name evidence="7" type="ORF">SRO942_LOCUS6664</name>
    <name evidence="8" type="ORF">TMI583_LOCUS18914</name>
</gene>
<dbReference type="PROSITE" id="PS50214">
    <property type="entry name" value="DISINTEGRIN_2"/>
    <property type="match status" value="1"/>
</dbReference>
<dbReference type="GO" id="GO:0004222">
    <property type="term" value="F:metalloendopeptidase activity"/>
    <property type="evidence" value="ECO:0007669"/>
    <property type="project" value="InterPro"/>
</dbReference>
<evidence type="ECO:0000313" key="6">
    <source>
        <dbReference type="EMBL" id="CAF1092821.1"/>
    </source>
</evidence>
<sequence>MYSTRQSLYITIISCLHVNLTLEENSTKSAPLRYCSIHFVVDYPFWRSIYQKRAMYDYYRTNNLINSYLYRNIDGINELFKMYTWYSNINKQHYKLQFDIHGISMVTNLMCSSNSSVDTTNPLIKFCSLDLSSSNMLDLMALYSDYESKTSGHIRACLYYDVTSRLLQLYDGVGTALGWSWPRTLCALLYDRDSYGTAAILTEKTFNPRYSSNVGIVTINFEVSDYSLRKAELTFFHELSHSLGALHDDSFKGREKECLPTEKEGGSYIMFSKSNDGTQVNNRFYSNCSLDSMSSYLETLDINNPTCLSLSVTPTQSICGNGLYEKGEICDEGEKGGRCCTHQCQLRPLATCSPSQGSCCSAVTCTFTASGLICTPETDCKSAIQCNGTTSLCPSVSEQFYKPSSTKCAQDTLFCSNGSCALSICLSLQLESCQLKTSERVPSDRLCLISCLTISGCLPYHILTNSEPLFRLYGYEKSILLYFHYDNRVFCSLLFCRSNCNNNLGYCNQNHRCTPYQDDEHTNVLSLTFSSLLSTNFKTLFKKYWWILVIFIVLQLLLIPVFLYFCDKCISSSNPFLS</sequence>
<keyword evidence="2" id="KW-0472">Membrane</keyword>
<dbReference type="EMBL" id="CAJNOK010009557">
    <property type="protein sequence ID" value="CAF1092821.1"/>
    <property type="molecule type" value="Genomic_DNA"/>
</dbReference>
<dbReference type="PROSITE" id="PS50215">
    <property type="entry name" value="ADAM_MEPRO"/>
    <property type="match status" value="1"/>
</dbReference>
<evidence type="ECO:0000259" key="3">
    <source>
        <dbReference type="PROSITE" id="PS50214"/>
    </source>
</evidence>
<feature type="domain" description="Disintegrin" evidence="3">
    <location>
        <begin position="316"/>
        <end position="394"/>
    </location>
</feature>
<dbReference type="AlphaFoldDB" id="A0A813WJX2"/>
<dbReference type="OrthoDB" id="2149267at2759"/>
<dbReference type="InterPro" id="IPR001590">
    <property type="entry name" value="Peptidase_M12B"/>
</dbReference>
<dbReference type="EMBL" id="CAJOBA010009575">
    <property type="protein sequence ID" value="CAF3854356.1"/>
    <property type="molecule type" value="Genomic_DNA"/>
</dbReference>
<dbReference type="PANTHER" id="PTHR45702:SF2">
    <property type="entry name" value="KUZBANIAN, ISOFORM A"/>
    <property type="match status" value="1"/>
</dbReference>
<dbReference type="Proteomes" id="UP000677228">
    <property type="component" value="Unassembled WGS sequence"/>
</dbReference>
<dbReference type="EMBL" id="CAJOBC010001038">
    <property type="protein sequence ID" value="CAF3650140.1"/>
    <property type="molecule type" value="Genomic_DNA"/>
</dbReference>
<evidence type="ECO:0000313" key="8">
    <source>
        <dbReference type="EMBL" id="CAF3854356.1"/>
    </source>
</evidence>
<dbReference type="InterPro" id="IPR036436">
    <property type="entry name" value="Disintegrin_dom_sf"/>
</dbReference>
<comment type="caution">
    <text evidence="1">Lacks conserved residue(s) required for the propagation of feature annotation.</text>
</comment>
<feature type="transmembrane region" description="Helical" evidence="2">
    <location>
        <begin position="544"/>
        <end position="566"/>
    </location>
</feature>
<dbReference type="GO" id="GO:0006509">
    <property type="term" value="P:membrane protein ectodomain proteolysis"/>
    <property type="evidence" value="ECO:0007669"/>
    <property type="project" value="TreeGrafter"/>
</dbReference>
<organism evidence="5 9">
    <name type="scientific">Didymodactylos carnosus</name>
    <dbReference type="NCBI Taxonomy" id="1234261"/>
    <lineage>
        <taxon>Eukaryota</taxon>
        <taxon>Metazoa</taxon>
        <taxon>Spiralia</taxon>
        <taxon>Gnathifera</taxon>
        <taxon>Rotifera</taxon>
        <taxon>Eurotatoria</taxon>
        <taxon>Bdelloidea</taxon>
        <taxon>Philodinida</taxon>
        <taxon>Philodinidae</taxon>
        <taxon>Didymodactylos</taxon>
    </lineage>
</organism>
<feature type="binding site" evidence="1">
    <location>
        <position position="237"/>
    </location>
    <ligand>
        <name>Zn(2+)</name>
        <dbReference type="ChEBI" id="CHEBI:29105"/>
        <note>catalytic</note>
    </ligand>
</feature>
<dbReference type="SMART" id="SM00050">
    <property type="entry name" value="DISIN"/>
    <property type="match status" value="1"/>
</dbReference>
<dbReference type="Pfam" id="PF13688">
    <property type="entry name" value="Reprolysin_5"/>
    <property type="match status" value="1"/>
</dbReference>
<dbReference type="InterPro" id="IPR024079">
    <property type="entry name" value="MetalloPept_cat_dom_sf"/>
</dbReference>
<name>A0A813WJX2_9BILA</name>
<evidence type="ECO:0000256" key="2">
    <source>
        <dbReference type="SAM" id="Phobius"/>
    </source>
</evidence>
<protein>
    <recommendedName>
        <fullName evidence="10">Disintegrin and metalloproteinase domain-containing protein 10</fullName>
    </recommendedName>
</protein>
<dbReference type="Proteomes" id="UP000663829">
    <property type="component" value="Unassembled WGS sequence"/>
</dbReference>
<feature type="active site" evidence="1">
    <location>
        <position position="238"/>
    </location>
</feature>
<keyword evidence="9" id="KW-1185">Reference proteome</keyword>
<feature type="binding site" evidence="1">
    <location>
        <position position="247"/>
    </location>
    <ligand>
        <name>Zn(2+)</name>
        <dbReference type="ChEBI" id="CHEBI:29105"/>
        <note>catalytic</note>
    </ligand>
</feature>
<evidence type="ECO:0008006" key="10">
    <source>
        <dbReference type="Google" id="ProtNLM"/>
    </source>
</evidence>
<evidence type="ECO:0000313" key="7">
    <source>
        <dbReference type="EMBL" id="CAF3650140.1"/>
    </source>
</evidence>
<dbReference type="SUPFAM" id="SSF57552">
    <property type="entry name" value="Blood coagulation inhibitor (disintegrin)"/>
    <property type="match status" value="1"/>
</dbReference>
<dbReference type="GO" id="GO:0046872">
    <property type="term" value="F:metal ion binding"/>
    <property type="evidence" value="ECO:0007669"/>
    <property type="project" value="UniProtKB-KW"/>
</dbReference>